<reference evidence="3 4" key="1">
    <citation type="submission" date="2021-06" db="EMBL/GenBank/DDBJ databases">
        <authorList>
            <person name="Sun Q."/>
            <person name="Li D."/>
        </authorList>
    </citation>
    <scope>NUCLEOTIDE SEQUENCE [LARGE SCALE GENOMIC DNA]</scope>
    <source>
        <strain evidence="3 4">N19</strain>
    </source>
</reference>
<dbReference type="InterPro" id="IPR053149">
    <property type="entry name" value="TPK"/>
</dbReference>
<dbReference type="PANTHER" id="PTHR41299">
    <property type="entry name" value="THIAMINE PYROPHOSPHOKINASE"/>
    <property type="match status" value="1"/>
</dbReference>
<dbReference type="Pfam" id="PF04263">
    <property type="entry name" value="TPK_catalytic"/>
    <property type="match status" value="1"/>
</dbReference>
<dbReference type="EMBL" id="JAHLOQ010000003">
    <property type="protein sequence ID" value="MBU5335194.1"/>
    <property type="molecule type" value="Genomic_DNA"/>
</dbReference>
<dbReference type="CDD" id="cd07995">
    <property type="entry name" value="TPK"/>
    <property type="match status" value="1"/>
</dbReference>
<dbReference type="InterPro" id="IPR007371">
    <property type="entry name" value="TPK_catalytic"/>
</dbReference>
<sequence>MKICIALNGIVNDYNKTKEMIENQNYDYFIGADGGCNHLNAMGILPNYVIGDLDSINKDLIQHYEEQRVMFKKFPTHKDQTDSEICVYLAKTLNATQIDFIGALGGRIDHALANIGLMYYVLEMGIEPRILTSEEEIFIIHNDNKVIKGKKGDTISILALKKDAIGVTLEKLEYPLDNAKVSYLSPLGISNVMLEDECKITVKDGYLLVIRNLNI</sequence>
<evidence type="ECO:0000259" key="2">
    <source>
        <dbReference type="SMART" id="SM00983"/>
    </source>
</evidence>
<evidence type="ECO:0000313" key="3">
    <source>
        <dbReference type="EMBL" id="MBU5335194.1"/>
    </source>
</evidence>
<keyword evidence="3" id="KW-0808">Transferase</keyword>
<dbReference type="RefSeq" id="WP_216568353.1">
    <property type="nucleotide sequence ID" value="NZ_JAHLOQ010000003.1"/>
</dbReference>
<dbReference type="NCBIfam" id="TIGR01378">
    <property type="entry name" value="thi_PPkinase"/>
    <property type="match status" value="1"/>
</dbReference>
<keyword evidence="4" id="KW-1185">Reference proteome</keyword>
<name>A0ABS6DTV1_9FIRM</name>
<dbReference type="GO" id="GO:0004788">
    <property type="term" value="F:thiamine diphosphokinase activity"/>
    <property type="evidence" value="ECO:0007669"/>
    <property type="project" value="UniProtKB-EC"/>
</dbReference>
<dbReference type="Proteomes" id="UP001196301">
    <property type="component" value="Unassembled WGS sequence"/>
</dbReference>
<evidence type="ECO:0000313" key="4">
    <source>
        <dbReference type="Proteomes" id="UP001196301"/>
    </source>
</evidence>
<proteinExistence type="predicted"/>
<gene>
    <name evidence="3" type="ORF">KQI20_01955</name>
</gene>
<dbReference type="InterPro" id="IPR006282">
    <property type="entry name" value="Thi_PPkinase"/>
</dbReference>
<accession>A0ABS6DTV1</accession>
<dbReference type="SMART" id="SM00983">
    <property type="entry name" value="TPK_B1_binding"/>
    <property type="match status" value="1"/>
</dbReference>
<dbReference type="PANTHER" id="PTHR41299:SF1">
    <property type="entry name" value="THIAMINE PYROPHOSPHOKINASE"/>
    <property type="match status" value="1"/>
</dbReference>
<organism evidence="3 4">
    <name type="scientific">Intestinibacter bartlettii</name>
    <dbReference type="NCBI Taxonomy" id="261299"/>
    <lineage>
        <taxon>Bacteria</taxon>
        <taxon>Bacillati</taxon>
        <taxon>Bacillota</taxon>
        <taxon>Clostridia</taxon>
        <taxon>Peptostreptococcales</taxon>
        <taxon>Peptostreptococcaceae</taxon>
        <taxon>Intestinibacter</taxon>
    </lineage>
</organism>
<dbReference type="InterPro" id="IPR007373">
    <property type="entry name" value="Thiamin_PyroPKinase_B1-bd"/>
</dbReference>
<evidence type="ECO:0000256" key="1">
    <source>
        <dbReference type="NCBIfam" id="TIGR01378"/>
    </source>
</evidence>
<comment type="caution">
    <text evidence="3">The sequence shown here is derived from an EMBL/GenBank/DDBJ whole genome shotgun (WGS) entry which is preliminary data.</text>
</comment>
<protein>
    <recommendedName>
        <fullName evidence="1">Thiamine diphosphokinase</fullName>
        <ecNumber evidence="1">2.7.6.2</ecNumber>
    </recommendedName>
</protein>
<dbReference type="Pfam" id="PF04265">
    <property type="entry name" value="TPK_B1_binding"/>
    <property type="match status" value="1"/>
</dbReference>
<dbReference type="EC" id="2.7.6.2" evidence="1"/>
<feature type="domain" description="Thiamin pyrophosphokinase thiamin-binding" evidence="2">
    <location>
        <begin position="149"/>
        <end position="208"/>
    </location>
</feature>